<dbReference type="Gene3D" id="3.20.20.410">
    <property type="entry name" value="Protein of unknown function UPF0759"/>
    <property type="match status" value="1"/>
</dbReference>
<dbReference type="PANTHER" id="PTHR30348">
    <property type="entry name" value="UNCHARACTERIZED PROTEIN YECE"/>
    <property type="match status" value="1"/>
</dbReference>
<dbReference type="AlphaFoldDB" id="A0A0A0D3P4"/>
<organism evidence="1 2">
    <name type="scientific">Inquilinus limosus MP06</name>
    <dbReference type="NCBI Taxonomy" id="1398085"/>
    <lineage>
        <taxon>Bacteria</taxon>
        <taxon>Pseudomonadati</taxon>
        <taxon>Pseudomonadota</taxon>
        <taxon>Alphaproteobacteria</taxon>
        <taxon>Rhodospirillales</taxon>
        <taxon>Rhodospirillaceae</taxon>
        <taxon>Inquilinus</taxon>
    </lineage>
</organism>
<dbReference type="EMBL" id="JANX01000456">
    <property type="protein sequence ID" value="KGM31687.1"/>
    <property type="molecule type" value="Genomic_DNA"/>
</dbReference>
<proteinExistence type="predicted"/>
<dbReference type="RefSeq" id="WP_034845173.1">
    <property type="nucleotide sequence ID" value="NZ_JANX01000456.1"/>
</dbReference>
<dbReference type="SUPFAM" id="SSF117396">
    <property type="entry name" value="TM1631-like"/>
    <property type="match status" value="1"/>
</dbReference>
<evidence type="ECO:0000313" key="1">
    <source>
        <dbReference type="EMBL" id="KGM31687.1"/>
    </source>
</evidence>
<protein>
    <recommendedName>
        <fullName evidence="3">DUF72 domain-containing protein</fullName>
    </recommendedName>
</protein>
<name>A0A0A0D3P4_9PROT</name>
<dbReference type="Pfam" id="PF01904">
    <property type="entry name" value="DUF72"/>
    <property type="match status" value="1"/>
</dbReference>
<dbReference type="InterPro" id="IPR036520">
    <property type="entry name" value="UPF0759_sf"/>
</dbReference>
<evidence type="ECO:0008006" key="3">
    <source>
        <dbReference type="Google" id="ProtNLM"/>
    </source>
</evidence>
<dbReference type="Proteomes" id="UP000029995">
    <property type="component" value="Unassembled WGS sequence"/>
</dbReference>
<evidence type="ECO:0000313" key="2">
    <source>
        <dbReference type="Proteomes" id="UP000029995"/>
    </source>
</evidence>
<gene>
    <name evidence="1" type="ORF">P409_25745</name>
</gene>
<dbReference type="OrthoDB" id="9780310at2"/>
<dbReference type="PANTHER" id="PTHR30348:SF4">
    <property type="entry name" value="DUF72 DOMAIN-CONTAINING PROTEIN"/>
    <property type="match status" value="1"/>
</dbReference>
<accession>A0A0A0D3P4</accession>
<sequence length="296" mass="33850">MAGKPGQVRIGISGWTYRPWRGVFYPKGLAQKRELAFAAGTFPTIEINGTFYGTQRPESYARWAEETPESFVFALKGPRYITHLRRLRDVEAPLANFLASGPLRLGPKLGPILWQFPPSFRFDAERIEAFFELLPKDTEAAAESARRHDERYAGRAWTKTDRKRPLRHAMEIRHDSFLDPAFIRLLRRHGVALVCADTVDWPRRMDLTADFVYCRLHGSEQLYVSGYDDDALDIWADRVAAWARGGEPEDAERVVDTPGPKRARRDVYVYFDNDAKVRAPADAKGLIRRVEDRLAG</sequence>
<reference evidence="1 2" key="1">
    <citation type="submission" date="2014-01" db="EMBL/GenBank/DDBJ databases">
        <title>Genome sequence determination for a cystic fibrosis isolate, Inquilinus limosus.</title>
        <authorList>
            <person name="Pino M."/>
            <person name="Di Conza J."/>
            <person name="Gutkind G."/>
        </authorList>
    </citation>
    <scope>NUCLEOTIDE SEQUENCE [LARGE SCALE GENOMIC DNA]</scope>
    <source>
        <strain evidence="1 2">MP06</strain>
    </source>
</reference>
<comment type="caution">
    <text evidence="1">The sequence shown here is derived from an EMBL/GenBank/DDBJ whole genome shotgun (WGS) entry which is preliminary data.</text>
</comment>
<dbReference type="InterPro" id="IPR002763">
    <property type="entry name" value="DUF72"/>
</dbReference>